<accession>A0A0E0LV36</accession>
<feature type="compositionally biased region" description="Polar residues" evidence="1">
    <location>
        <begin position="1"/>
        <end position="12"/>
    </location>
</feature>
<evidence type="ECO:0000313" key="4">
    <source>
        <dbReference type="Proteomes" id="UP000026962"/>
    </source>
</evidence>
<dbReference type="EnsemblPlants" id="OPUNC08G13600.3">
    <property type="protein sequence ID" value="OPUNC08G13600.3"/>
    <property type="gene ID" value="OPUNC08G13600"/>
</dbReference>
<sequence length="197" mass="22015">MMDRTGSCQQANPAAGESRASHHLPHHHGRRRRRHRALLGGAASIAHPSPLGLISGSLHFLRVLLKILPSLSTLTGIADSVYLLRLQKQGSHWEGKQSNKPRWAQLSCIKTHPISTCYPDEGTRRKEKEVSVADRDSSNPSRLLHAHFTQESTLQTAPYAAAAGQQLPWSDFSIAFSLLNFRLLLRFWLRFDALSDL</sequence>
<keyword evidence="2" id="KW-0472">Membrane</keyword>
<protein>
    <submittedName>
        <fullName evidence="3">Uncharacterized protein</fullName>
    </submittedName>
</protein>
<keyword evidence="2" id="KW-0812">Transmembrane</keyword>
<proteinExistence type="predicted"/>
<feature type="compositionally biased region" description="Basic residues" evidence="1">
    <location>
        <begin position="21"/>
        <end position="35"/>
    </location>
</feature>
<dbReference type="AlphaFoldDB" id="A0A0E0LV36"/>
<keyword evidence="2" id="KW-1133">Transmembrane helix</keyword>
<dbReference type="HOGENOM" id="CLU_1386175_0_0_1"/>
<reference evidence="3" key="2">
    <citation type="submission" date="2018-05" db="EMBL/GenBank/DDBJ databases">
        <title>OpunRS2 (Oryza punctata Reference Sequence Version 2).</title>
        <authorList>
            <person name="Zhang J."/>
            <person name="Kudrna D."/>
            <person name="Lee S."/>
            <person name="Talag J."/>
            <person name="Welchert J."/>
            <person name="Wing R.A."/>
        </authorList>
    </citation>
    <scope>NUCLEOTIDE SEQUENCE [LARGE SCALE GENOMIC DNA]</scope>
</reference>
<evidence type="ECO:0000313" key="3">
    <source>
        <dbReference type="EnsemblPlants" id="OPUNC08G13600.3"/>
    </source>
</evidence>
<evidence type="ECO:0000256" key="1">
    <source>
        <dbReference type="SAM" id="MobiDB-lite"/>
    </source>
</evidence>
<feature type="region of interest" description="Disordered" evidence="1">
    <location>
        <begin position="1"/>
        <end position="35"/>
    </location>
</feature>
<organism evidence="3">
    <name type="scientific">Oryza punctata</name>
    <name type="common">Red rice</name>
    <dbReference type="NCBI Taxonomy" id="4537"/>
    <lineage>
        <taxon>Eukaryota</taxon>
        <taxon>Viridiplantae</taxon>
        <taxon>Streptophyta</taxon>
        <taxon>Embryophyta</taxon>
        <taxon>Tracheophyta</taxon>
        <taxon>Spermatophyta</taxon>
        <taxon>Magnoliopsida</taxon>
        <taxon>Liliopsida</taxon>
        <taxon>Poales</taxon>
        <taxon>Poaceae</taxon>
        <taxon>BOP clade</taxon>
        <taxon>Oryzoideae</taxon>
        <taxon>Oryzeae</taxon>
        <taxon>Oryzinae</taxon>
        <taxon>Oryza</taxon>
    </lineage>
</organism>
<feature type="transmembrane region" description="Helical" evidence="2">
    <location>
        <begin position="37"/>
        <end position="61"/>
    </location>
</feature>
<name>A0A0E0LV36_ORYPU</name>
<keyword evidence="4" id="KW-1185">Reference proteome</keyword>
<dbReference type="Gramene" id="OPUNC08G13600.3">
    <property type="protein sequence ID" value="OPUNC08G13600.3"/>
    <property type="gene ID" value="OPUNC08G13600"/>
</dbReference>
<dbReference type="Proteomes" id="UP000026962">
    <property type="component" value="Chromosome 8"/>
</dbReference>
<reference evidence="3" key="1">
    <citation type="submission" date="2015-04" db="UniProtKB">
        <authorList>
            <consortium name="EnsemblPlants"/>
        </authorList>
    </citation>
    <scope>IDENTIFICATION</scope>
</reference>
<evidence type="ECO:0000256" key="2">
    <source>
        <dbReference type="SAM" id="Phobius"/>
    </source>
</evidence>